<sequence>MGSQTSYADTIREGRGFLDATDAVHALYTYGGARSSPQVGLCFEAMASGGYDFSMSFLNYFSKSEIAIGARAEPILRWWELRSNSGFRAAMGASIPDTWRTVEGVFSNVVDFDLPFGLLNVPWQG</sequence>
<dbReference type="EMBL" id="LSRX01000156">
    <property type="protein sequence ID" value="OLQ06624.1"/>
    <property type="molecule type" value="Genomic_DNA"/>
</dbReference>
<proteinExistence type="predicted"/>
<name>A0A1Q9EGP7_SYMMI</name>
<accession>A0A1Q9EGP7</accession>
<protein>
    <submittedName>
        <fullName evidence="1">Uncharacterized protein</fullName>
    </submittedName>
</protein>
<keyword evidence="2" id="KW-1185">Reference proteome</keyword>
<dbReference type="OrthoDB" id="10271000at2759"/>
<comment type="caution">
    <text evidence="1">The sequence shown here is derived from an EMBL/GenBank/DDBJ whole genome shotgun (WGS) entry which is preliminary data.</text>
</comment>
<dbReference type="AlphaFoldDB" id="A0A1Q9EGP7"/>
<organism evidence="1 2">
    <name type="scientific">Symbiodinium microadriaticum</name>
    <name type="common">Dinoflagellate</name>
    <name type="synonym">Zooxanthella microadriatica</name>
    <dbReference type="NCBI Taxonomy" id="2951"/>
    <lineage>
        <taxon>Eukaryota</taxon>
        <taxon>Sar</taxon>
        <taxon>Alveolata</taxon>
        <taxon>Dinophyceae</taxon>
        <taxon>Suessiales</taxon>
        <taxon>Symbiodiniaceae</taxon>
        <taxon>Symbiodinium</taxon>
    </lineage>
</organism>
<gene>
    <name evidence="1" type="ORF">AK812_SmicGene10077</name>
</gene>
<dbReference type="Proteomes" id="UP000186817">
    <property type="component" value="Unassembled WGS sequence"/>
</dbReference>
<reference evidence="1 2" key="1">
    <citation type="submission" date="2016-02" db="EMBL/GenBank/DDBJ databases">
        <title>Genome analysis of coral dinoflagellate symbionts highlights evolutionary adaptations to a symbiotic lifestyle.</title>
        <authorList>
            <person name="Aranda M."/>
            <person name="Li Y."/>
            <person name="Liew Y.J."/>
            <person name="Baumgarten S."/>
            <person name="Simakov O."/>
            <person name="Wilson M."/>
            <person name="Piel J."/>
            <person name="Ashoor H."/>
            <person name="Bougouffa S."/>
            <person name="Bajic V.B."/>
            <person name="Ryu T."/>
            <person name="Ravasi T."/>
            <person name="Bayer T."/>
            <person name="Micklem G."/>
            <person name="Kim H."/>
            <person name="Bhak J."/>
            <person name="Lajeunesse T.C."/>
            <person name="Voolstra C.R."/>
        </authorList>
    </citation>
    <scope>NUCLEOTIDE SEQUENCE [LARGE SCALE GENOMIC DNA]</scope>
    <source>
        <strain evidence="1 2">CCMP2467</strain>
    </source>
</reference>
<evidence type="ECO:0000313" key="2">
    <source>
        <dbReference type="Proteomes" id="UP000186817"/>
    </source>
</evidence>
<evidence type="ECO:0000313" key="1">
    <source>
        <dbReference type="EMBL" id="OLQ06624.1"/>
    </source>
</evidence>